<protein>
    <submittedName>
        <fullName evidence="5">Uncharacterized protein</fullName>
    </submittedName>
</protein>
<feature type="domain" description="Large polyvalent protein-associated" evidence="3">
    <location>
        <begin position="498"/>
        <end position="591"/>
    </location>
</feature>
<feature type="compositionally biased region" description="Basic and acidic residues" evidence="1">
    <location>
        <begin position="812"/>
        <end position="848"/>
    </location>
</feature>
<feature type="compositionally biased region" description="Basic and acidic residues" evidence="1">
    <location>
        <begin position="298"/>
        <end position="354"/>
    </location>
</feature>
<feature type="compositionally biased region" description="Basic and acidic residues" evidence="1">
    <location>
        <begin position="576"/>
        <end position="606"/>
    </location>
</feature>
<dbReference type="AlphaFoldDB" id="A0A5U0R936"/>
<feature type="region of interest" description="Disordered" evidence="1">
    <location>
        <begin position="751"/>
        <end position="859"/>
    </location>
</feature>
<name>A0A5U0R936_SALER</name>
<dbReference type="Pfam" id="PF18821">
    <property type="entry name" value="LPD7"/>
    <property type="match status" value="1"/>
</dbReference>
<dbReference type="InterPro" id="IPR005094">
    <property type="entry name" value="Endonuclease_MobA/VirD2"/>
</dbReference>
<dbReference type="InterPro" id="IPR049751">
    <property type="entry name" value="TraI/MobA_relaxases"/>
</dbReference>
<feature type="compositionally biased region" description="Polar residues" evidence="1">
    <location>
        <begin position="211"/>
        <end position="223"/>
    </location>
</feature>
<gene>
    <name evidence="5" type="ORF">DPG31_22895</name>
</gene>
<feature type="compositionally biased region" description="Polar residues" evidence="1">
    <location>
        <begin position="850"/>
        <end position="859"/>
    </location>
</feature>
<feature type="region of interest" description="Disordered" evidence="1">
    <location>
        <begin position="419"/>
        <end position="496"/>
    </location>
</feature>
<dbReference type="NCBIfam" id="NF041893">
    <property type="entry name" value="TraI_MobP_relax"/>
    <property type="match status" value="1"/>
</dbReference>
<dbReference type="Pfam" id="PF03432">
    <property type="entry name" value="Relaxase"/>
    <property type="match status" value="1"/>
</dbReference>
<feature type="compositionally biased region" description="Low complexity" evidence="1">
    <location>
        <begin position="615"/>
        <end position="629"/>
    </location>
</feature>
<feature type="compositionally biased region" description="Basic and acidic residues" evidence="1">
    <location>
        <begin position="419"/>
        <end position="447"/>
    </location>
</feature>
<feature type="compositionally biased region" description="Low complexity" evidence="1">
    <location>
        <begin position="751"/>
        <end position="767"/>
    </location>
</feature>
<feature type="domain" description="TraI-like middle" evidence="4">
    <location>
        <begin position="202"/>
        <end position="296"/>
    </location>
</feature>
<comment type="caution">
    <text evidence="5">The sequence shown here is derived from an EMBL/GenBank/DDBJ whole genome shotgun (WGS) entry which is preliminary data.</text>
</comment>
<evidence type="ECO:0000259" key="4">
    <source>
        <dbReference type="Pfam" id="PF22863"/>
    </source>
</evidence>
<accession>A0A5U0R936</accession>
<evidence type="ECO:0000259" key="3">
    <source>
        <dbReference type="Pfam" id="PF18821"/>
    </source>
</evidence>
<reference evidence="5" key="1">
    <citation type="submission" date="2018-06" db="EMBL/GenBank/DDBJ databases">
        <authorList>
            <consortium name="PulseNet: The National Subtyping Network for Foodborne Disease Surveillance"/>
            <person name="Tarr C.L."/>
            <person name="Trees E."/>
            <person name="Katz L.S."/>
            <person name="Carleton-Romer H.A."/>
            <person name="Stroika S."/>
            <person name="Kucerova Z."/>
            <person name="Roache K.F."/>
            <person name="Sabol A.L."/>
            <person name="Besser J."/>
            <person name="Gerner-Smidt P."/>
        </authorList>
    </citation>
    <scope>NUCLEOTIDE SEQUENCE</scope>
    <source>
        <strain evidence="5">PNUSAS043452</strain>
    </source>
</reference>
<feature type="compositionally biased region" description="Basic and acidic residues" evidence="1">
    <location>
        <begin position="483"/>
        <end position="496"/>
    </location>
</feature>
<evidence type="ECO:0000313" key="5">
    <source>
        <dbReference type="EMBL" id="EBO5051127.1"/>
    </source>
</evidence>
<feature type="compositionally biased region" description="Basic and acidic residues" evidence="1">
    <location>
        <begin position="185"/>
        <end position="194"/>
    </location>
</feature>
<organism evidence="5">
    <name type="scientific">Salmonella enterica</name>
    <name type="common">Salmonella choleraesuis</name>
    <dbReference type="NCBI Taxonomy" id="28901"/>
    <lineage>
        <taxon>Bacteria</taxon>
        <taxon>Pseudomonadati</taxon>
        <taxon>Pseudomonadota</taxon>
        <taxon>Gammaproteobacteria</taxon>
        <taxon>Enterobacterales</taxon>
        <taxon>Enterobacteriaceae</taxon>
        <taxon>Salmonella</taxon>
    </lineage>
</organism>
<feature type="compositionally biased region" description="Basic and acidic residues" evidence="1">
    <location>
        <begin position="630"/>
        <end position="641"/>
    </location>
</feature>
<dbReference type="RefSeq" id="WP_286104008.1">
    <property type="nucleotide sequence ID" value="NZ_JASBEQ010000015.1"/>
</dbReference>
<feature type="compositionally biased region" description="Basic and acidic residues" evidence="1">
    <location>
        <begin position="363"/>
        <end position="385"/>
    </location>
</feature>
<feature type="domain" description="MobA/VirD2-like nuclease" evidence="2">
    <location>
        <begin position="47"/>
        <end position="160"/>
    </location>
</feature>
<feature type="region of interest" description="Disordered" evidence="1">
    <location>
        <begin position="185"/>
        <end position="235"/>
    </location>
</feature>
<dbReference type="EMBL" id="AAGISO010000046">
    <property type="protein sequence ID" value="EBO5051127.1"/>
    <property type="molecule type" value="Genomic_DNA"/>
</dbReference>
<feature type="compositionally biased region" description="Low complexity" evidence="1">
    <location>
        <begin position="800"/>
        <end position="811"/>
    </location>
</feature>
<feature type="compositionally biased region" description="Basic and acidic residues" evidence="1">
    <location>
        <begin position="781"/>
        <end position="799"/>
    </location>
</feature>
<dbReference type="InterPro" id="IPR054462">
    <property type="entry name" value="TraI_M"/>
</dbReference>
<sequence>MLAKVPPKRNDSKSSFKSLQKYVESRDVIDPETGEVIGWEKDSVSVETNCLDKDTAWREMLAVADMNGRVKDPVYHAVLSWRADENPTDEQMFEAGKAALKALGMEEHQHLLAVHRDTDNAHLHLMANRVHPDTYRPVDVSRDYFKLDKCMREVELAQGWAHDNGPYAVHERGGKKVVDWAKETPQEWHKEQREKKVKQPTKSKDFEYRTSNESLHTYAQGQPKQDAKDALSKPGATWQDLHQSLARHGLELRPSNDKKNAFRVHSKADPEICIKASSMAEELGGGKLVKRLGPWQEPRPEIQQEKARREYSDQRPKADPKRDPNTREEKRDERAAERRELRERYKSFTEEWKTAKAPARAAMYEDQKQRRQALTDKHKSQRETIRTSGLSTEQKKALYSVAAFDTAAKRAELNETITGEREAFRQERPQSFREWTADRAQEGDRAAMRQVRGWAYQDKRTAKDMQQADAKAERGPHLGTTDNEQHDPAKPRRVTDRVSWAVDRKTGAVDYKVDDRDAFRDSGRRLDYTEHGRKDKDSIEAGLLLAREKFAGKALKVTGPDDFRERVLQTAIERKLDVRFSDKELEQRREAGLRQQAERERPDWSKMRGVASTGQQAEQRPQQPTQAQQPERRPTAPEQAKEAAQQAAPRMTDDEARAVLNRKPPAEPNQELAEINAINAHADAYRQQLDKQFREQHGERPDPERAAKWVPRFMAQNKAEAWDKKHAQIDRQVEQRIEHLRSDAPDARQFRAQAWAQAQQQYGAQHTAWDEARKQATAHFEPNREGEPNMANNEHERKQQQQTQQQAQQKQAQEKQMAERAAREAQARQLAEKQKQQKEKQEKEREQARMMNQQMDIDR</sequence>
<evidence type="ECO:0000256" key="1">
    <source>
        <dbReference type="SAM" id="MobiDB-lite"/>
    </source>
</evidence>
<evidence type="ECO:0000259" key="2">
    <source>
        <dbReference type="Pfam" id="PF03432"/>
    </source>
</evidence>
<dbReference type="Pfam" id="PF22863">
    <property type="entry name" value="TraI_middle"/>
    <property type="match status" value="1"/>
</dbReference>
<feature type="region of interest" description="Disordered" evidence="1">
    <location>
        <begin position="576"/>
        <end position="671"/>
    </location>
</feature>
<feature type="region of interest" description="Disordered" evidence="1">
    <location>
        <begin position="290"/>
        <end position="392"/>
    </location>
</feature>
<dbReference type="InterPro" id="IPR040677">
    <property type="entry name" value="LPD7"/>
</dbReference>
<proteinExistence type="predicted"/>